<feature type="transmembrane region" description="Helical" evidence="2">
    <location>
        <begin position="132"/>
        <end position="154"/>
    </location>
</feature>
<evidence type="ECO:0000313" key="4">
    <source>
        <dbReference type="Proteomes" id="UP001239795"/>
    </source>
</evidence>
<evidence type="ECO:0000313" key="3">
    <source>
        <dbReference type="EMBL" id="KAK1464082.1"/>
    </source>
</evidence>
<proteinExistence type="predicted"/>
<dbReference type="Proteomes" id="UP001239795">
    <property type="component" value="Unassembled WGS sequence"/>
</dbReference>
<feature type="transmembrane region" description="Helical" evidence="2">
    <location>
        <begin position="312"/>
        <end position="339"/>
    </location>
</feature>
<reference evidence="3 4" key="1">
    <citation type="submission" date="2016-10" db="EMBL/GenBank/DDBJ databases">
        <title>The genome sequence of Colletotrichum fioriniae PJ7.</title>
        <authorList>
            <person name="Baroncelli R."/>
        </authorList>
    </citation>
    <scope>NUCLEOTIDE SEQUENCE [LARGE SCALE GENOMIC DNA]</scope>
    <source>
        <strain evidence="3">Col 31</strain>
    </source>
</reference>
<comment type="caution">
    <text evidence="3">The sequence shown here is derived from an EMBL/GenBank/DDBJ whole genome shotgun (WGS) entry which is preliminary data.</text>
</comment>
<sequence length="500" mass="54470">MVHPIIFAWWTPPPGFEVKFADNCVLFGNFVHSIIRTSPTLDYCAIDINALYSLVTFSLPSNLTGVPEIQQVASWYLTGCGPDANYENCFDDTCLGAVNLKEAVRSEINNSANMTCIGELRSSLGIQGNADIAGIGVMVTFCIEAWLVAGFLAAKIAKYARGDKSKLPDWLDTVYRNLADAFEVILPAFYWSSVLLSLGIVAASVLTAAAASGNGQDKQLEQWRAGEDYTVYDSQLSALASLFSIQATFMASLMLQEHGRRLHLLNLAIIPVLAILGVLLLALLGLTVWYVANLPRDVNRLLQGTLRSNQTVRVFLLVSISVTVFMMAMCGLTAALAAYMSRAKKDQTKQLSPQSMEEGRRPSAETIEEGQPLKTRDTEEGGLSSAEKATEQAKGLSARQRELLDSLLTAEFRIVLALMMGMMLATLGMFFEFRRQTINSGAAGDPQLEWSFGQIVVLTTWIPVILHFWYTLAVGIIPALEGYMPAGYGATAKSNTAEAA</sequence>
<keyword evidence="2" id="KW-0812">Transmembrane</keyword>
<dbReference type="EMBL" id="MLGG01000006">
    <property type="protein sequence ID" value="KAK1464082.1"/>
    <property type="molecule type" value="Genomic_DNA"/>
</dbReference>
<protein>
    <submittedName>
        <fullName evidence="3">Uncharacterized protein</fullName>
    </submittedName>
</protein>
<feature type="transmembrane region" description="Helical" evidence="2">
    <location>
        <begin position="267"/>
        <end position="292"/>
    </location>
</feature>
<feature type="transmembrane region" description="Helical" evidence="2">
    <location>
        <begin position="410"/>
        <end position="431"/>
    </location>
</feature>
<dbReference type="AlphaFoldDB" id="A0AAI9XYF5"/>
<evidence type="ECO:0000256" key="2">
    <source>
        <dbReference type="SAM" id="Phobius"/>
    </source>
</evidence>
<name>A0AAI9XYF5_9PEZI</name>
<accession>A0AAI9XYF5</accession>
<keyword evidence="4" id="KW-1185">Reference proteome</keyword>
<feature type="transmembrane region" description="Helical" evidence="2">
    <location>
        <begin position="188"/>
        <end position="211"/>
    </location>
</feature>
<gene>
    <name evidence="3" type="ORF">CMEL01_12843</name>
</gene>
<feature type="region of interest" description="Disordered" evidence="1">
    <location>
        <begin position="347"/>
        <end position="392"/>
    </location>
</feature>
<evidence type="ECO:0000256" key="1">
    <source>
        <dbReference type="SAM" id="MobiDB-lite"/>
    </source>
</evidence>
<keyword evidence="2" id="KW-1133">Transmembrane helix</keyword>
<keyword evidence="2" id="KW-0472">Membrane</keyword>
<feature type="transmembrane region" description="Helical" evidence="2">
    <location>
        <begin position="451"/>
        <end position="470"/>
    </location>
</feature>
<organism evidence="3 4">
    <name type="scientific">Colletotrichum melonis</name>
    <dbReference type="NCBI Taxonomy" id="1209925"/>
    <lineage>
        <taxon>Eukaryota</taxon>
        <taxon>Fungi</taxon>
        <taxon>Dikarya</taxon>
        <taxon>Ascomycota</taxon>
        <taxon>Pezizomycotina</taxon>
        <taxon>Sordariomycetes</taxon>
        <taxon>Hypocreomycetidae</taxon>
        <taxon>Glomerellales</taxon>
        <taxon>Glomerellaceae</taxon>
        <taxon>Colletotrichum</taxon>
        <taxon>Colletotrichum acutatum species complex</taxon>
    </lineage>
</organism>